<protein>
    <submittedName>
        <fullName evidence="1">Uncharacterized protein</fullName>
    </submittedName>
</protein>
<evidence type="ECO:0000313" key="2">
    <source>
        <dbReference type="Proteomes" id="UP000322553"/>
    </source>
</evidence>
<sequence length="134" mass="13665">MKTRNRLNTLAAITFAALLPTAALANPVDISSGESAAVAEHAAGLSQPLNRHDVALGGPTVQVPQLAADQQGESAALSALQQRNDQPLNLGHGRILTTRFSPAVNPDLVGGVSAAMAQTAPYQAAAPVQNVAID</sequence>
<dbReference type="KEGG" id="kuy:FY550_01705"/>
<accession>A0A1S1NPU4</accession>
<evidence type="ECO:0000313" key="1">
    <source>
        <dbReference type="EMBL" id="QEL09973.1"/>
    </source>
</evidence>
<reference evidence="1 2" key="1">
    <citation type="submission" date="2019-08" db="EMBL/GenBank/DDBJ databases">
        <title>Complete genome sequence of Kushneria sp. YCWA18, a halophilic phosphate-solubilizing bacterium isolated from Daqiao saltern in China.</title>
        <authorList>
            <person name="Du G.-X."/>
            <person name="Qu L.-Y."/>
        </authorList>
    </citation>
    <scope>NUCLEOTIDE SEQUENCE [LARGE SCALE GENOMIC DNA]</scope>
    <source>
        <strain evidence="1 2">YCWA18</strain>
    </source>
</reference>
<proteinExistence type="predicted"/>
<dbReference type="AlphaFoldDB" id="A0A1S1NPU4"/>
<keyword evidence="2" id="KW-1185">Reference proteome</keyword>
<organism evidence="1 2">
    <name type="scientific">Kushneria phosphatilytica</name>
    <dbReference type="NCBI Taxonomy" id="657387"/>
    <lineage>
        <taxon>Bacteria</taxon>
        <taxon>Pseudomonadati</taxon>
        <taxon>Pseudomonadota</taxon>
        <taxon>Gammaproteobacteria</taxon>
        <taxon>Oceanospirillales</taxon>
        <taxon>Halomonadaceae</taxon>
        <taxon>Kushneria</taxon>
    </lineage>
</organism>
<dbReference type="RefSeq" id="WP_070981111.1">
    <property type="nucleotide sequence ID" value="NZ_CP043420.1"/>
</dbReference>
<dbReference type="EMBL" id="CP043420">
    <property type="protein sequence ID" value="QEL09973.1"/>
    <property type="molecule type" value="Genomic_DNA"/>
</dbReference>
<gene>
    <name evidence="1" type="ORF">FY550_01705</name>
</gene>
<dbReference type="STRING" id="657387.BH688_14745"/>
<dbReference type="Proteomes" id="UP000322553">
    <property type="component" value="Chromosome"/>
</dbReference>
<name>A0A1S1NPU4_9GAMM</name>